<proteinExistence type="predicted"/>
<dbReference type="GO" id="GO:0009395">
    <property type="term" value="P:phospholipid catabolic process"/>
    <property type="evidence" value="ECO:0007669"/>
    <property type="project" value="TreeGrafter"/>
</dbReference>
<name>A0AAN6ND31_9PEZI</name>
<evidence type="ECO:0000313" key="3">
    <source>
        <dbReference type="Proteomes" id="UP001303473"/>
    </source>
</evidence>
<sequence>MGARLSTSASVSVSVETMYTATAASSIAQAAATALTQSLTSGLRGKTFDRFVQIWLENQDYDIAAGDPNLAYLGTLGVTLTNYYAVAHPSQSSMTEDEAFPIPPPNYVAAVGGSTHGVNHDEWARISNTTETIVDLLEAAGISWSLYQEDVPYSGFEGDYENQQTGANDYVRKHNEQSLLVYRLTTRYGPLMSYDSVTQDVNRLAKSKNFTLFYEDLSKNMLPQSTFITPNMTNDGHDTSVTVAGKWSRDFLTPLLSNQNFNTDRTLIILTFDECENYHIENRVYTVLLGGAIPSSKIGTSDGTRLDHYSLMKTVEQNWNLGDLGQNDVGATAFI</sequence>
<comment type="caution">
    <text evidence="2">The sequence shown here is derived from an EMBL/GenBank/DDBJ whole genome shotgun (WGS) entry which is preliminary data.</text>
</comment>
<dbReference type="PANTHER" id="PTHR31956:SF8">
    <property type="entry name" value="ACID PHOSPHATASE PHOA (AFU_ORTHOLOGUE AFUA_1G03570)"/>
    <property type="match status" value="1"/>
</dbReference>
<dbReference type="InterPro" id="IPR017850">
    <property type="entry name" value="Alkaline_phosphatase_core_sf"/>
</dbReference>
<dbReference type="GO" id="GO:0016788">
    <property type="term" value="F:hydrolase activity, acting on ester bonds"/>
    <property type="evidence" value="ECO:0007669"/>
    <property type="project" value="InterPro"/>
</dbReference>
<keyword evidence="3" id="KW-1185">Reference proteome</keyword>
<accession>A0AAN6ND31</accession>
<dbReference type="Proteomes" id="UP001303473">
    <property type="component" value="Unassembled WGS sequence"/>
</dbReference>
<reference evidence="3" key="1">
    <citation type="journal article" date="2023" name="Mol. Phylogenet. Evol.">
        <title>Genome-scale phylogeny and comparative genomics of the fungal order Sordariales.</title>
        <authorList>
            <person name="Hensen N."/>
            <person name="Bonometti L."/>
            <person name="Westerberg I."/>
            <person name="Brannstrom I.O."/>
            <person name="Guillou S."/>
            <person name="Cros-Aarteil S."/>
            <person name="Calhoun S."/>
            <person name="Haridas S."/>
            <person name="Kuo A."/>
            <person name="Mondo S."/>
            <person name="Pangilinan J."/>
            <person name="Riley R."/>
            <person name="LaButti K."/>
            <person name="Andreopoulos B."/>
            <person name="Lipzen A."/>
            <person name="Chen C."/>
            <person name="Yan M."/>
            <person name="Daum C."/>
            <person name="Ng V."/>
            <person name="Clum A."/>
            <person name="Steindorff A."/>
            <person name="Ohm R.A."/>
            <person name="Martin F."/>
            <person name="Silar P."/>
            <person name="Natvig D.O."/>
            <person name="Lalanne C."/>
            <person name="Gautier V."/>
            <person name="Ament-Velasquez S.L."/>
            <person name="Kruys A."/>
            <person name="Hutchinson M.I."/>
            <person name="Powell A.J."/>
            <person name="Barry K."/>
            <person name="Miller A.N."/>
            <person name="Grigoriev I.V."/>
            <person name="Debuchy R."/>
            <person name="Gladieux P."/>
            <person name="Hiltunen Thoren M."/>
            <person name="Johannesson H."/>
        </authorList>
    </citation>
    <scope>NUCLEOTIDE SEQUENCE [LARGE SCALE GENOMIC DNA]</scope>
    <source>
        <strain evidence="3">CBS 340.73</strain>
    </source>
</reference>
<organism evidence="2 3">
    <name type="scientific">Diplogelasinospora grovesii</name>
    <dbReference type="NCBI Taxonomy" id="303347"/>
    <lineage>
        <taxon>Eukaryota</taxon>
        <taxon>Fungi</taxon>
        <taxon>Dikarya</taxon>
        <taxon>Ascomycota</taxon>
        <taxon>Pezizomycotina</taxon>
        <taxon>Sordariomycetes</taxon>
        <taxon>Sordariomycetidae</taxon>
        <taxon>Sordariales</taxon>
        <taxon>Diplogelasinosporaceae</taxon>
        <taxon>Diplogelasinospora</taxon>
    </lineage>
</organism>
<dbReference type="AlphaFoldDB" id="A0AAN6ND31"/>
<evidence type="ECO:0000313" key="2">
    <source>
        <dbReference type="EMBL" id="KAK3943230.1"/>
    </source>
</evidence>
<evidence type="ECO:0000256" key="1">
    <source>
        <dbReference type="ARBA" id="ARBA00022801"/>
    </source>
</evidence>
<dbReference type="EMBL" id="MU853767">
    <property type="protein sequence ID" value="KAK3943230.1"/>
    <property type="molecule type" value="Genomic_DNA"/>
</dbReference>
<dbReference type="Pfam" id="PF04185">
    <property type="entry name" value="Phosphoesterase"/>
    <property type="match status" value="1"/>
</dbReference>
<keyword evidence="1" id="KW-0378">Hydrolase</keyword>
<dbReference type="InterPro" id="IPR007312">
    <property type="entry name" value="Phosphoesterase"/>
</dbReference>
<protein>
    <submittedName>
        <fullName evidence="2">Phosphoesterase family-domain-containing protein</fullName>
    </submittedName>
</protein>
<dbReference type="PANTHER" id="PTHR31956">
    <property type="entry name" value="NON-SPECIFIC PHOSPHOLIPASE C4-RELATED"/>
    <property type="match status" value="1"/>
</dbReference>
<gene>
    <name evidence="2" type="ORF">QBC46DRAFT_405533</name>
</gene>
<dbReference type="Gene3D" id="3.40.720.10">
    <property type="entry name" value="Alkaline Phosphatase, subunit A"/>
    <property type="match status" value="1"/>
</dbReference>